<dbReference type="Gene3D" id="1.25.40.10">
    <property type="entry name" value="Tetratricopeptide repeat domain"/>
    <property type="match status" value="1"/>
</dbReference>
<keyword evidence="6" id="KW-1185">Reference proteome</keyword>
<feature type="signal peptide" evidence="3">
    <location>
        <begin position="1"/>
        <end position="18"/>
    </location>
</feature>
<keyword evidence="1" id="KW-0802">TPR repeat</keyword>
<dbReference type="RefSeq" id="WP_090124044.1">
    <property type="nucleotide sequence ID" value="NZ_FNNJ01000007.1"/>
</dbReference>
<dbReference type="AlphaFoldDB" id="A0A1H3D3J1"/>
<protein>
    <submittedName>
        <fullName evidence="5">Tetratricopeptide repeat-containing protein</fullName>
    </submittedName>
</protein>
<dbReference type="EMBL" id="FNNJ01000007">
    <property type="protein sequence ID" value="SDX60945.1"/>
    <property type="molecule type" value="Genomic_DNA"/>
</dbReference>
<evidence type="ECO:0000313" key="6">
    <source>
        <dbReference type="Proteomes" id="UP000199595"/>
    </source>
</evidence>
<name>A0A1H3D3J1_9FLAO</name>
<proteinExistence type="predicted"/>
<dbReference type="STRING" id="762486.SAMN05444411_10742"/>
<accession>A0A1H3D3J1</accession>
<dbReference type="Pfam" id="PF08239">
    <property type="entry name" value="SH3_3"/>
    <property type="match status" value="1"/>
</dbReference>
<feature type="transmembrane region" description="Helical" evidence="2">
    <location>
        <begin position="130"/>
        <end position="151"/>
    </location>
</feature>
<dbReference type="InterPro" id="IPR003646">
    <property type="entry name" value="SH3-like_bac-type"/>
</dbReference>
<feature type="transmembrane region" description="Helical" evidence="2">
    <location>
        <begin position="158"/>
        <end position="179"/>
    </location>
</feature>
<keyword evidence="2" id="KW-0812">Transmembrane</keyword>
<dbReference type="SUPFAM" id="SSF48452">
    <property type="entry name" value="TPR-like"/>
    <property type="match status" value="1"/>
</dbReference>
<dbReference type="PROSITE" id="PS50293">
    <property type="entry name" value="TPR_REGION"/>
    <property type="match status" value="1"/>
</dbReference>
<evidence type="ECO:0000256" key="3">
    <source>
        <dbReference type="SAM" id="SignalP"/>
    </source>
</evidence>
<dbReference type="Proteomes" id="UP000199595">
    <property type="component" value="Unassembled WGS sequence"/>
</dbReference>
<dbReference type="InterPro" id="IPR019734">
    <property type="entry name" value="TPR_rpt"/>
</dbReference>
<gene>
    <name evidence="5" type="ORF">SAMN05444411_10742</name>
</gene>
<feature type="repeat" description="TPR" evidence="1">
    <location>
        <begin position="55"/>
        <end position="88"/>
    </location>
</feature>
<keyword evidence="2" id="KW-1133">Transmembrane helix</keyword>
<dbReference type="InterPro" id="IPR011990">
    <property type="entry name" value="TPR-like_helical_dom_sf"/>
</dbReference>
<keyword evidence="2" id="KW-0472">Membrane</keyword>
<dbReference type="PROSITE" id="PS51781">
    <property type="entry name" value="SH3B"/>
    <property type="match status" value="1"/>
</dbReference>
<dbReference type="Gene3D" id="2.30.30.40">
    <property type="entry name" value="SH3 Domains"/>
    <property type="match status" value="1"/>
</dbReference>
<reference evidence="6" key="1">
    <citation type="submission" date="2016-10" db="EMBL/GenBank/DDBJ databases">
        <authorList>
            <person name="Varghese N."/>
            <person name="Submissions S."/>
        </authorList>
    </citation>
    <scope>NUCLEOTIDE SEQUENCE [LARGE SCALE GENOMIC DNA]</scope>
    <source>
        <strain evidence="6">DSM 24956</strain>
    </source>
</reference>
<dbReference type="PROSITE" id="PS50005">
    <property type="entry name" value="TPR"/>
    <property type="match status" value="1"/>
</dbReference>
<dbReference type="SMART" id="SM00287">
    <property type="entry name" value="SH3b"/>
    <property type="match status" value="1"/>
</dbReference>
<dbReference type="Pfam" id="PF00515">
    <property type="entry name" value="TPR_1"/>
    <property type="match status" value="1"/>
</dbReference>
<feature type="chain" id="PRO_5011541421" evidence="3">
    <location>
        <begin position="19"/>
        <end position="250"/>
    </location>
</feature>
<feature type="domain" description="SH3b" evidence="4">
    <location>
        <begin position="188"/>
        <end position="250"/>
    </location>
</feature>
<dbReference type="OrthoDB" id="9776208at2"/>
<evidence type="ECO:0000256" key="2">
    <source>
        <dbReference type="SAM" id="Phobius"/>
    </source>
</evidence>
<evidence type="ECO:0000256" key="1">
    <source>
        <dbReference type="PROSITE-ProRule" id="PRU00339"/>
    </source>
</evidence>
<dbReference type="SMART" id="SM00028">
    <property type="entry name" value="TPR"/>
    <property type="match status" value="1"/>
</dbReference>
<sequence length="250" mass="28571">MKKLISIVVLLFSLVAYSQEANKLFAEANTFYKEENFERSLGVYLSIEEQGLESSNLYFNIANCYYKLNKVAPSIYYYEKALKLDPAHAEATTNLAFAKRMTIDVIEELPKTFLQRFSKNIIQKWSFDTWAVIAVVASFTMALLFLLYYFSGGTKSKLLFFNTAILSFFIVLITVFFAYSNYSFVKNNKAAIIFSSKAEIKNAPTASGEEVFELHEGTKVTIIDELDNWKKIKINDGKIGWISSKDLKEI</sequence>
<organism evidence="5 6">
    <name type="scientific">Lutibacter oricola</name>
    <dbReference type="NCBI Taxonomy" id="762486"/>
    <lineage>
        <taxon>Bacteria</taxon>
        <taxon>Pseudomonadati</taxon>
        <taxon>Bacteroidota</taxon>
        <taxon>Flavobacteriia</taxon>
        <taxon>Flavobacteriales</taxon>
        <taxon>Flavobacteriaceae</taxon>
        <taxon>Lutibacter</taxon>
    </lineage>
</organism>
<evidence type="ECO:0000259" key="4">
    <source>
        <dbReference type="PROSITE" id="PS51781"/>
    </source>
</evidence>
<evidence type="ECO:0000313" key="5">
    <source>
        <dbReference type="EMBL" id="SDX60945.1"/>
    </source>
</evidence>
<keyword evidence="3" id="KW-0732">Signal</keyword>